<dbReference type="GO" id="GO:0003677">
    <property type="term" value="F:DNA binding"/>
    <property type="evidence" value="ECO:0007669"/>
    <property type="project" value="InterPro"/>
</dbReference>
<comment type="caution">
    <text evidence="1">The sequence shown here is derived from an EMBL/GenBank/DDBJ whole genome shotgun (WGS) entry which is preliminary data.</text>
</comment>
<dbReference type="Proteomes" id="UP000031465">
    <property type="component" value="Unassembled WGS sequence"/>
</dbReference>
<dbReference type="InterPro" id="IPR005063">
    <property type="entry name" value="Transposase_27"/>
</dbReference>
<organism evidence="1 2">
    <name type="scientific">Candidatus Protochlamydia amoebophila</name>
    <dbReference type="NCBI Taxonomy" id="362787"/>
    <lineage>
        <taxon>Bacteria</taxon>
        <taxon>Pseudomonadati</taxon>
        <taxon>Chlamydiota</taxon>
        <taxon>Chlamydiia</taxon>
        <taxon>Parachlamydiales</taxon>
        <taxon>Parachlamydiaceae</taxon>
        <taxon>Candidatus Protochlamydia</taxon>
    </lineage>
</organism>
<reference evidence="1 2" key="1">
    <citation type="journal article" date="2014" name="Mol. Biol. Evol.">
        <title>Massive expansion of Ubiquitination-related gene families within the Chlamydiae.</title>
        <authorList>
            <person name="Domman D."/>
            <person name="Collingro A."/>
            <person name="Lagkouvardos I."/>
            <person name="Gehre L."/>
            <person name="Weinmaier T."/>
            <person name="Rattei T."/>
            <person name="Subtil A."/>
            <person name="Horn M."/>
        </authorList>
    </citation>
    <scope>NUCLEOTIDE SEQUENCE [LARGE SCALE GENOMIC DNA]</scope>
    <source>
        <strain evidence="1 2">EI2</strain>
    </source>
</reference>
<evidence type="ECO:0000313" key="1">
    <source>
        <dbReference type="EMBL" id="KIC72264.1"/>
    </source>
</evidence>
<evidence type="ECO:0008006" key="3">
    <source>
        <dbReference type="Google" id="ProtNLM"/>
    </source>
</evidence>
<accession>A0A0C1H400</accession>
<gene>
    <name evidence="1" type="ORF">DB44_CM00040</name>
</gene>
<dbReference type="Pfam" id="PF03400">
    <property type="entry name" value="DDE_Tnp_IS1"/>
    <property type="match status" value="1"/>
</dbReference>
<dbReference type="EMBL" id="JSAN01000059">
    <property type="protein sequence ID" value="KIC72264.1"/>
    <property type="molecule type" value="Genomic_DNA"/>
</dbReference>
<dbReference type="GO" id="GO:0006313">
    <property type="term" value="P:DNA transposition"/>
    <property type="evidence" value="ECO:0007669"/>
    <property type="project" value="InterPro"/>
</dbReference>
<dbReference type="AlphaFoldDB" id="A0A0C1H400"/>
<evidence type="ECO:0000313" key="2">
    <source>
        <dbReference type="Proteomes" id="UP000031465"/>
    </source>
</evidence>
<proteinExistence type="predicted"/>
<sequence length="84" mass="10010">MPWLLDFINFIINDLSEDLNAQITCHEQDELEVTKLEGNERWRFVGNKKNDQWLWLNLHKKSRQVLAMQVGPRDKKTAELLFAK</sequence>
<protein>
    <recommendedName>
        <fullName evidence="3">Transposase</fullName>
    </recommendedName>
</protein>
<dbReference type="GO" id="GO:0004803">
    <property type="term" value="F:transposase activity"/>
    <property type="evidence" value="ECO:0007669"/>
    <property type="project" value="InterPro"/>
</dbReference>
<name>A0A0C1H400_9BACT</name>
<dbReference type="PATRIC" id="fig|362787.3.peg.896"/>